<comment type="caution">
    <text evidence="2">The sequence shown here is derived from an EMBL/GenBank/DDBJ whole genome shotgun (WGS) entry which is preliminary data.</text>
</comment>
<name>A0A5C5YQ64_9BACT</name>
<feature type="region of interest" description="Disordered" evidence="1">
    <location>
        <begin position="63"/>
        <end position="83"/>
    </location>
</feature>
<dbReference type="RefSeq" id="WP_146587239.1">
    <property type="nucleotide sequence ID" value="NZ_SJPO01000005.1"/>
</dbReference>
<dbReference type="Proteomes" id="UP000318478">
    <property type="component" value="Unassembled WGS sequence"/>
</dbReference>
<evidence type="ECO:0000313" key="3">
    <source>
        <dbReference type="Proteomes" id="UP000318478"/>
    </source>
</evidence>
<accession>A0A5C5YQ64</accession>
<reference evidence="2 3" key="1">
    <citation type="submission" date="2019-02" db="EMBL/GenBank/DDBJ databases">
        <title>Deep-cultivation of Planctomycetes and their phenomic and genomic characterization uncovers novel biology.</title>
        <authorList>
            <person name="Wiegand S."/>
            <person name="Jogler M."/>
            <person name="Boedeker C."/>
            <person name="Pinto D."/>
            <person name="Vollmers J."/>
            <person name="Rivas-Marin E."/>
            <person name="Kohn T."/>
            <person name="Peeters S.H."/>
            <person name="Heuer A."/>
            <person name="Rast P."/>
            <person name="Oberbeckmann S."/>
            <person name="Bunk B."/>
            <person name="Jeske O."/>
            <person name="Meyerdierks A."/>
            <person name="Storesund J.E."/>
            <person name="Kallscheuer N."/>
            <person name="Luecker S."/>
            <person name="Lage O.M."/>
            <person name="Pohl T."/>
            <person name="Merkel B.J."/>
            <person name="Hornburger P."/>
            <person name="Mueller R.-W."/>
            <person name="Bruemmer F."/>
            <person name="Labrenz M."/>
            <person name="Spormann A.M."/>
            <person name="Op Den Camp H."/>
            <person name="Overmann J."/>
            <person name="Amann R."/>
            <person name="Jetten M.S.M."/>
            <person name="Mascher T."/>
            <person name="Medema M.H."/>
            <person name="Devos D.P."/>
            <person name="Kaster A.-K."/>
            <person name="Ovreas L."/>
            <person name="Rohde M."/>
            <person name="Galperin M.Y."/>
            <person name="Jogler C."/>
        </authorList>
    </citation>
    <scope>NUCLEOTIDE SEQUENCE [LARGE SCALE GENOMIC DNA]</scope>
    <source>
        <strain evidence="2 3">Pla123a</strain>
    </source>
</reference>
<protein>
    <submittedName>
        <fullName evidence="2">Uncharacterized protein</fullName>
    </submittedName>
</protein>
<dbReference type="AlphaFoldDB" id="A0A5C5YQ64"/>
<evidence type="ECO:0000313" key="2">
    <source>
        <dbReference type="EMBL" id="TWT77013.1"/>
    </source>
</evidence>
<keyword evidence="3" id="KW-1185">Reference proteome</keyword>
<dbReference type="OrthoDB" id="291828at2"/>
<proteinExistence type="predicted"/>
<dbReference type="EMBL" id="SJPO01000005">
    <property type="protein sequence ID" value="TWT77013.1"/>
    <property type="molecule type" value="Genomic_DNA"/>
</dbReference>
<organism evidence="2 3">
    <name type="scientific">Posidoniimonas polymericola</name>
    <dbReference type="NCBI Taxonomy" id="2528002"/>
    <lineage>
        <taxon>Bacteria</taxon>
        <taxon>Pseudomonadati</taxon>
        <taxon>Planctomycetota</taxon>
        <taxon>Planctomycetia</taxon>
        <taxon>Pirellulales</taxon>
        <taxon>Lacipirellulaceae</taxon>
        <taxon>Posidoniimonas</taxon>
    </lineage>
</organism>
<evidence type="ECO:0000256" key="1">
    <source>
        <dbReference type="SAM" id="MobiDB-lite"/>
    </source>
</evidence>
<sequence>MSEFSQTNGSATDAAALRFAAEVREYGAEGVRKAQADAREAGVPLVYSINGILHWELPDGSLTTADPWQDAAGGDGAAKTAES</sequence>
<gene>
    <name evidence="2" type="ORF">Pla123a_24400</name>
</gene>